<keyword evidence="4 6" id="KW-1133">Transmembrane helix</keyword>
<proteinExistence type="predicted"/>
<feature type="transmembrane region" description="Helical" evidence="6">
    <location>
        <begin position="78"/>
        <end position="98"/>
    </location>
</feature>
<evidence type="ECO:0000256" key="6">
    <source>
        <dbReference type="SAM" id="Phobius"/>
    </source>
</evidence>
<reference evidence="7" key="2">
    <citation type="submission" date="2021-04" db="EMBL/GenBank/DDBJ databases">
        <authorList>
            <person name="Gilroy R."/>
        </authorList>
    </citation>
    <scope>NUCLEOTIDE SEQUENCE</scope>
    <source>
        <strain evidence="7">CHK169-11906</strain>
    </source>
</reference>
<feature type="transmembrane region" description="Helical" evidence="6">
    <location>
        <begin position="277"/>
        <end position="301"/>
    </location>
</feature>
<evidence type="ECO:0000313" key="7">
    <source>
        <dbReference type="EMBL" id="HJA99190.1"/>
    </source>
</evidence>
<feature type="transmembrane region" description="Helical" evidence="6">
    <location>
        <begin position="104"/>
        <end position="122"/>
    </location>
</feature>
<feature type="transmembrane region" description="Helical" evidence="6">
    <location>
        <begin position="134"/>
        <end position="154"/>
    </location>
</feature>
<accession>A0A9D2L4L9</accession>
<organism evidence="7 8">
    <name type="scientific">Candidatus Alistipes avicola</name>
    <dbReference type="NCBI Taxonomy" id="2838432"/>
    <lineage>
        <taxon>Bacteria</taxon>
        <taxon>Pseudomonadati</taxon>
        <taxon>Bacteroidota</taxon>
        <taxon>Bacteroidia</taxon>
        <taxon>Bacteroidales</taxon>
        <taxon>Rikenellaceae</taxon>
        <taxon>Alistipes</taxon>
    </lineage>
</organism>
<evidence type="ECO:0000256" key="5">
    <source>
        <dbReference type="ARBA" id="ARBA00023136"/>
    </source>
</evidence>
<dbReference type="EMBL" id="DWYR01000016">
    <property type="protein sequence ID" value="HJA99190.1"/>
    <property type="molecule type" value="Genomic_DNA"/>
</dbReference>
<feature type="transmembrane region" description="Helical" evidence="6">
    <location>
        <begin position="239"/>
        <end position="257"/>
    </location>
</feature>
<dbReference type="InterPro" id="IPR050833">
    <property type="entry name" value="Poly_Biosynth_Transport"/>
</dbReference>
<feature type="transmembrane region" description="Helical" evidence="6">
    <location>
        <begin position="376"/>
        <end position="397"/>
    </location>
</feature>
<dbReference type="PANTHER" id="PTHR30250:SF11">
    <property type="entry name" value="O-ANTIGEN TRANSPORTER-RELATED"/>
    <property type="match status" value="1"/>
</dbReference>
<dbReference type="GO" id="GO:0005886">
    <property type="term" value="C:plasma membrane"/>
    <property type="evidence" value="ECO:0007669"/>
    <property type="project" value="UniProtKB-SubCell"/>
</dbReference>
<name>A0A9D2L4L9_9BACT</name>
<evidence type="ECO:0000256" key="1">
    <source>
        <dbReference type="ARBA" id="ARBA00004651"/>
    </source>
</evidence>
<dbReference type="Pfam" id="PF01943">
    <property type="entry name" value="Polysacc_synt"/>
    <property type="match status" value="1"/>
</dbReference>
<dbReference type="InterPro" id="IPR002797">
    <property type="entry name" value="Polysacc_synth"/>
</dbReference>
<feature type="transmembrane region" description="Helical" evidence="6">
    <location>
        <begin position="36"/>
        <end position="58"/>
    </location>
</feature>
<keyword evidence="5 6" id="KW-0472">Membrane</keyword>
<comment type="caution">
    <text evidence="7">The sequence shown here is derived from an EMBL/GenBank/DDBJ whole genome shotgun (WGS) entry which is preliminary data.</text>
</comment>
<keyword evidence="3 6" id="KW-0812">Transmembrane</keyword>
<dbReference type="AlphaFoldDB" id="A0A9D2L4L9"/>
<keyword evidence="2" id="KW-1003">Cell membrane</keyword>
<comment type="subcellular location">
    <subcellularLocation>
        <location evidence="1">Cell membrane</location>
        <topology evidence="1">Multi-pass membrane protein</topology>
    </subcellularLocation>
</comment>
<evidence type="ECO:0000256" key="3">
    <source>
        <dbReference type="ARBA" id="ARBA00022692"/>
    </source>
</evidence>
<feature type="transmembrane region" description="Helical" evidence="6">
    <location>
        <begin position="160"/>
        <end position="181"/>
    </location>
</feature>
<evidence type="ECO:0000313" key="8">
    <source>
        <dbReference type="Proteomes" id="UP000824259"/>
    </source>
</evidence>
<feature type="transmembrane region" description="Helical" evidence="6">
    <location>
        <begin position="352"/>
        <end position="370"/>
    </location>
</feature>
<dbReference type="Proteomes" id="UP000824259">
    <property type="component" value="Unassembled WGS sequence"/>
</dbReference>
<dbReference type="PANTHER" id="PTHR30250">
    <property type="entry name" value="PST FAMILY PREDICTED COLANIC ACID TRANSPORTER"/>
    <property type="match status" value="1"/>
</dbReference>
<protein>
    <submittedName>
        <fullName evidence="7">Oligosaccharide flippase family protein</fullName>
    </submittedName>
</protein>
<evidence type="ECO:0000256" key="4">
    <source>
        <dbReference type="ARBA" id="ARBA00022989"/>
    </source>
</evidence>
<sequence length="406" mass="44818">MKHGLKNSVFWMFAGSGTYALMQWFQLAIISKSCSAYTLGSFTLALAIAAPVFLFFGLQLRNVQVTDSRNEYTFSHYFGLRLCTMIAAFATVCLIGLIGRVDMGILTAVAALKGVEGMAEIFNGQQQKLERMEFLALSLSLKGVAATIAIPVGVYCFDSLAVGLALAVALNLVVLFFNDYLNCYRLFGRKRFISLRGLNYKSLFVKSLPLGFVMLIISLNGNIPKYFSELLLGTEQQGIYSAIAYCLVVGNFVSNAVGQSFSPRLSRYYADGERIRFIRLSQLFVGGNALVGLALFLFTLVWGEWFLRLAFSPAIAAYSRLFSLIMLGGIFANMANALGYSLTAMRVFRIQPFINGIELVVNLIGCYLLIRYYGLSGAGLAAVITPCFRLAILFLVIRNRLNRRCG</sequence>
<gene>
    <name evidence="7" type="ORF">H9779_06295</name>
</gene>
<evidence type="ECO:0000256" key="2">
    <source>
        <dbReference type="ARBA" id="ARBA00022475"/>
    </source>
</evidence>
<feature type="transmembrane region" description="Helical" evidence="6">
    <location>
        <begin position="202"/>
        <end position="219"/>
    </location>
</feature>
<reference evidence="7" key="1">
    <citation type="journal article" date="2021" name="PeerJ">
        <title>Extensive microbial diversity within the chicken gut microbiome revealed by metagenomics and culture.</title>
        <authorList>
            <person name="Gilroy R."/>
            <person name="Ravi A."/>
            <person name="Getino M."/>
            <person name="Pursley I."/>
            <person name="Horton D.L."/>
            <person name="Alikhan N.F."/>
            <person name="Baker D."/>
            <person name="Gharbi K."/>
            <person name="Hall N."/>
            <person name="Watson M."/>
            <person name="Adriaenssens E.M."/>
            <person name="Foster-Nyarko E."/>
            <person name="Jarju S."/>
            <person name="Secka A."/>
            <person name="Antonio M."/>
            <person name="Oren A."/>
            <person name="Chaudhuri R.R."/>
            <person name="La Ragione R."/>
            <person name="Hildebrand F."/>
            <person name="Pallen M.J."/>
        </authorList>
    </citation>
    <scope>NUCLEOTIDE SEQUENCE</scope>
    <source>
        <strain evidence="7">CHK169-11906</strain>
    </source>
</reference>
<feature type="transmembrane region" description="Helical" evidence="6">
    <location>
        <begin position="321"/>
        <end position="340"/>
    </location>
</feature>
<feature type="transmembrane region" description="Helical" evidence="6">
    <location>
        <begin position="9"/>
        <end position="30"/>
    </location>
</feature>